<dbReference type="Proteomes" id="UP000811255">
    <property type="component" value="Unassembled WGS sequence"/>
</dbReference>
<gene>
    <name evidence="2" type="ORF">KK137_06750</name>
</gene>
<evidence type="ECO:0000313" key="3">
    <source>
        <dbReference type="Proteomes" id="UP000811255"/>
    </source>
</evidence>
<keyword evidence="1" id="KW-0472">Membrane</keyword>
<dbReference type="RefSeq" id="WP_214535390.1">
    <property type="nucleotide sequence ID" value="NZ_JAHFVK010000001.1"/>
</dbReference>
<evidence type="ECO:0000313" key="2">
    <source>
        <dbReference type="EMBL" id="MBT2134029.1"/>
    </source>
</evidence>
<keyword evidence="1" id="KW-1133">Transmembrane helix</keyword>
<keyword evidence="1" id="KW-0812">Transmembrane</keyword>
<keyword evidence="3" id="KW-1185">Reference proteome</keyword>
<dbReference type="InterPro" id="IPR021484">
    <property type="entry name" value="DUF3137"/>
</dbReference>
<dbReference type="EMBL" id="JAHFVK010000001">
    <property type="protein sequence ID" value="MBT2134029.1"/>
    <property type="molecule type" value="Genomic_DNA"/>
</dbReference>
<protein>
    <submittedName>
        <fullName evidence="2">DUF3137 domain-containing protein</fullName>
    </submittedName>
</protein>
<feature type="transmembrane region" description="Helical" evidence="1">
    <location>
        <begin position="37"/>
        <end position="55"/>
    </location>
</feature>
<dbReference type="Pfam" id="PF11335">
    <property type="entry name" value="DUF3137"/>
    <property type="match status" value="1"/>
</dbReference>
<reference evidence="2 3" key="1">
    <citation type="submission" date="2021-05" db="EMBL/GenBank/DDBJ databases">
        <title>Croceibacterium sp. LX-88 genome sequence.</title>
        <authorList>
            <person name="Luo X."/>
        </authorList>
    </citation>
    <scope>NUCLEOTIDE SEQUENCE [LARGE SCALE GENOMIC DNA]</scope>
    <source>
        <strain evidence="2 3">LX-88</strain>
    </source>
</reference>
<accession>A0ABS5W2Z3</accession>
<sequence length="313" mass="34916">MIERPNVEALLAGPLGRWLELQVQVRAEAKAKSNKRFVMAGLIAAGLVLVGWTTLPVVDEIKAFGTLAIALVGAAWAYAPRAKAIEDTKNGINKAIAESLGLSYEMEFQPSEGFELARRYALLPSYDRSKFEDLWSGPLGQRAFTLHEAHLEEERGSGKNRSYVTVFRGAILTISFGRRFLGTTIVERSTKHRKLFGGARDSVELDGLELGYVDMVHPDFQDSFSVWSDDQVEARYLVHPRYVERLLDVEKAFSGRDVRTLFKGGELVIVVESENLFESGSLDASEDPVRVTRCIDQFMTLVDLCEALNEPAR</sequence>
<comment type="caution">
    <text evidence="2">The sequence shown here is derived from an EMBL/GenBank/DDBJ whole genome shotgun (WGS) entry which is preliminary data.</text>
</comment>
<name>A0ABS5W2Z3_9SPHN</name>
<evidence type="ECO:0000256" key="1">
    <source>
        <dbReference type="SAM" id="Phobius"/>
    </source>
</evidence>
<organism evidence="2 3">
    <name type="scientific">Croceibacterium selenioxidans</name>
    <dbReference type="NCBI Taxonomy" id="2838833"/>
    <lineage>
        <taxon>Bacteria</taxon>
        <taxon>Pseudomonadati</taxon>
        <taxon>Pseudomonadota</taxon>
        <taxon>Alphaproteobacteria</taxon>
        <taxon>Sphingomonadales</taxon>
        <taxon>Erythrobacteraceae</taxon>
        <taxon>Croceibacterium</taxon>
    </lineage>
</organism>
<feature type="transmembrane region" description="Helical" evidence="1">
    <location>
        <begin position="61"/>
        <end position="79"/>
    </location>
</feature>
<proteinExistence type="predicted"/>